<evidence type="ECO:0000256" key="3">
    <source>
        <dbReference type="ARBA" id="ARBA00022679"/>
    </source>
</evidence>
<keyword evidence="9" id="KW-1185">Reference proteome</keyword>
<comment type="subcellular location">
    <subcellularLocation>
        <location evidence="7">Cell membrane</location>
        <topology evidence="7">Multi-pass membrane protein</topology>
    </subcellularLocation>
</comment>
<dbReference type="PANTHER" id="PTHR30589:SF0">
    <property type="entry name" value="PHOSPHATIDYLGLYCEROL--PROLIPOPROTEIN DIACYLGLYCERYL TRANSFERASE"/>
    <property type="match status" value="1"/>
</dbReference>
<dbReference type="AlphaFoldDB" id="A0A5B9WDL7"/>
<dbReference type="Proteomes" id="UP000324233">
    <property type="component" value="Chromosome"/>
</dbReference>
<dbReference type="GO" id="GO:0042158">
    <property type="term" value="P:lipoprotein biosynthetic process"/>
    <property type="evidence" value="ECO:0007669"/>
    <property type="project" value="UniProtKB-UniRule"/>
</dbReference>
<comment type="catalytic activity">
    <reaction evidence="7">
        <text>L-cysteinyl-[prolipoprotein] + a 1,2-diacyl-sn-glycero-3-phospho-(1'-sn-glycerol) = an S-1,2-diacyl-sn-glyceryl-L-cysteinyl-[prolipoprotein] + sn-glycerol 1-phosphate + H(+)</text>
        <dbReference type="Rhea" id="RHEA:56712"/>
        <dbReference type="Rhea" id="RHEA-COMP:14679"/>
        <dbReference type="Rhea" id="RHEA-COMP:14680"/>
        <dbReference type="ChEBI" id="CHEBI:15378"/>
        <dbReference type="ChEBI" id="CHEBI:29950"/>
        <dbReference type="ChEBI" id="CHEBI:57685"/>
        <dbReference type="ChEBI" id="CHEBI:64716"/>
        <dbReference type="ChEBI" id="CHEBI:140658"/>
        <dbReference type="EC" id="2.5.1.145"/>
    </reaction>
</comment>
<comment type="function">
    <text evidence="7">Catalyzes the transfer of the diacylglyceryl group from phosphatidylglycerol to the sulfhydryl group of the N-terminal cysteine of a prolipoprotein, the first step in the formation of mature lipoproteins.</text>
</comment>
<evidence type="ECO:0000313" key="8">
    <source>
        <dbReference type="EMBL" id="QEH37990.1"/>
    </source>
</evidence>
<dbReference type="UniPathway" id="UPA00664"/>
<keyword evidence="6 7" id="KW-0472">Membrane</keyword>
<comment type="pathway">
    <text evidence="7">Protein modification; lipoprotein biosynthesis (diacylglyceryl transfer).</text>
</comment>
<dbReference type="RefSeq" id="WP_148597482.1">
    <property type="nucleotide sequence ID" value="NZ_CP042997.1"/>
</dbReference>
<feature type="transmembrane region" description="Helical" evidence="7">
    <location>
        <begin position="185"/>
        <end position="204"/>
    </location>
</feature>
<protein>
    <recommendedName>
        <fullName evidence="7">Phosphatidylglycerol--prolipoprotein diacylglyceryl transferase</fullName>
        <ecNumber evidence="7">2.5.1.145</ecNumber>
    </recommendedName>
</protein>
<dbReference type="PANTHER" id="PTHR30589">
    <property type="entry name" value="PROLIPOPROTEIN DIACYLGLYCERYL TRANSFERASE"/>
    <property type="match status" value="1"/>
</dbReference>
<dbReference type="InterPro" id="IPR001640">
    <property type="entry name" value="Lgt"/>
</dbReference>
<name>A0A5B9WDL7_9BACT</name>
<evidence type="ECO:0000313" key="9">
    <source>
        <dbReference type="Proteomes" id="UP000324233"/>
    </source>
</evidence>
<comment type="similarity">
    <text evidence="1 7">Belongs to the Lgt family.</text>
</comment>
<dbReference type="GO" id="GO:0008961">
    <property type="term" value="F:phosphatidylglycerol-prolipoprotein diacylglyceryl transferase activity"/>
    <property type="evidence" value="ECO:0007669"/>
    <property type="project" value="UniProtKB-UniRule"/>
</dbReference>
<keyword evidence="8" id="KW-0449">Lipoprotein</keyword>
<feature type="transmembrane region" description="Helical" evidence="7">
    <location>
        <begin position="211"/>
        <end position="230"/>
    </location>
</feature>
<feature type="transmembrane region" description="Helical" evidence="7">
    <location>
        <begin position="46"/>
        <end position="66"/>
    </location>
</feature>
<reference evidence="8 9" key="1">
    <citation type="submission" date="2019-08" db="EMBL/GenBank/DDBJ databases">
        <title>Deep-cultivation of Planctomycetes and their phenomic and genomic characterization uncovers novel biology.</title>
        <authorList>
            <person name="Wiegand S."/>
            <person name="Jogler M."/>
            <person name="Boedeker C."/>
            <person name="Pinto D."/>
            <person name="Vollmers J."/>
            <person name="Rivas-Marin E."/>
            <person name="Kohn T."/>
            <person name="Peeters S.H."/>
            <person name="Heuer A."/>
            <person name="Rast P."/>
            <person name="Oberbeckmann S."/>
            <person name="Bunk B."/>
            <person name="Jeske O."/>
            <person name="Meyerdierks A."/>
            <person name="Storesund J.E."/>
            <person name="Kallscheuer N."/>
            <person name="Luecker S."/>
            <person name="Lage O.M."/>
            <person name="Pohl T."/>
            <person name="Merkel B.J."/>
            <person name="Hornburger P."/>
            <person name="Mueller R.-W."/>
            <person name="Bruemmer F."/>
            <person name="Labrenz M."/>
            <person name="Spormann A.M."/>
            <person name="Op den Camp H."/>
            <person name="Overmann J."/>
            <person name="Amann R."/>
            <person name="Jetten M.S.M."/>
            <person name="Mascher T."/>
            <person name="Medema M.H."/>
            <person name="Devos D.P."/>
            <person name="Kaster A.-K."/>
            <person name="Ovreas L."/>
            <person name="Rohde M."/>
            <person name="Galperin M.Y."/>
            <person name="Jogler C."/>
        </authorList>
    </citation>
    <scope>NUCLEOTIDE SEQUENCE [LARGE SCALE GENOMIC DNA]</scope>
    <source>
        <strain evidence="8 9">OJF2</strain>
    </source>
</reference>
<feature type="transmembrane region" description="Helical" evidence="7">
    <location>
        <begin position="89"/>
        <end position="108"/>
    </location>
</feature>
<sequence length="289" mass="32558">MRQVLFTIPFLGWPVFGYGAMLVLAFVSSTWLAAWRARKEKLNPDVILDMAFWVFFIGLVAARLFYCVQYWGTEIQSLAEVVKYWKGGIVYYGGIIGGVLAFFGYWKLHPFPMRPYLDALSPSIMVGTLFGRLGCFLNGCCFGDVCNLPWAVSFPKPSPPWSYERALKLIPEDAAWSLPLHPTQLYSAFDGLVIFALLTAYYPVRRRDGEVLGLLMLAYPVTRFLIEYLRSDEGDFFAGFTISQNISILLFLGGLAYWAWLRRYPPGRYADEAAGEGLEKPAVATAAAR</sequence>
<dbReference type="EMBL" id="CP042997">
    <property type="protein sequence ID" value="QEH37990.1"/>
    <property type="molecule type" value="Genomic_DNA"/>
</dbReference>
<feature type="transmembrane region" description="Helical" evidence="7">
    <location>
        <begin position="15"/>
        <end position="34"/>
    </location>
</feature>
<feature type="transmembrane region" description="Helical" evidence="7">
    <location>
        <begin position="236"/>
        <end position="260"/>
    </location>
</feature>
<proteinExistence type="inferred from homology"/>
<keyword evidence="5 7" id="KW-1133">Transmembrane helix</keyword>
<evidence type="ECO:0000256" key="4">
    <source>
        <dbReference type="ARBA" id="ARBA00022692"/>
    </source>
</evidence>
<gene>
    <name evidence="8" type="primary">lgt_2</name>
    <name evidence="7" type="synonym">lgt</name>
    <name evidence="8" type="ORF">OJF2_65860</name>
</gene>
<feature type="binding site" evidence="7">
    <location>
        <position position="132"/>
    </location>
    <ligand>
        <name>a 1,2-diacyl-sn-glycero-3-phospho-(1'-sn-glycerol)</name>
        <dbReference type="ChEBI" id="CHEBI:64716"/>
    </ligand>
</feature>
<accession>A0A5B9WDL7</accession>
<evidence type="ECO:0000256" key="5">
    <source>
        <dbReference type="ARBA" id="ARBA00022989"/>
    </source>
</evidence>
<evidence type="ECO:0000256" key="6">
    <source>
        <dbReference type="ARBA" id="ARBA00023136"/>
    </source>
</evidence>
<dbReference type="EC" id="2.5.1.145" evidence="7"/>
<keyword evidence="4 7" id="KW-0812">Transmembrane</keyword>
<keyword evidence="8" id="KW-0328">Glycosyltransferase</keyword>
<evidence type="ECO:0000256" key="7">
    <source>
        <dbReference type="HAMAP-Rule" id="MF_01147"/>
    </source>
</evidence>
<dbReference type="OrthoDB" id="871140at2"/>
<keyword evidence="3 7" id="KW-0808">Transferase</keyword>
<evidence type="ECO:0000256" key="2">
    <source>
        <dbReference type="ARBA" id="ARBA00022475"/>
    </source>
</evidence>
<dbReference type="HAMAP" id="MF_01147">
    <property type="entry name" value="Lgt"/>
    <property type="match status" value="1"/>
</dbReference>
<organism evidence="8 9">
    <name type="scientific">Aquisphaera giovannonii</name>
    <dbReference type="NCBI Taxonomy" id="406548"/>
    <lineage>
        <taxon>Bacteria</taxon>
        <taxon>Pseudomonadati</taxon>
        <taxon>Planctomycetota</taxon>
        <taxon>Planctomycetia</taxon>
        <taxon>Isosphaerales</taxon>
        <taxon>Isosphaeraceae</taxon>
        <taxon>Aquisphaera</taxon>
    </lineage>
</organism>
<evidence type="ECO:0000256" key="1">
    <source>
        <dbReference type="ARBA" id="ARBA00007150"/>
    </source>
</evidence>
<dbReference type="NCBIfam" id="TIGR00544">
    <property type="entry name" value="lgt"/>
    <property type="match status" value="1"/>
</dbReference>
<dbReference type="Pfam" id="PF01790">
    <property type="entry name" value="LGT"/>
    <property type="match status" value="1"/>
</dbReference>
<keyword evidence="2 7" id="KW-1003">Cell membrane</keyword>
<dbReference type="GO" id="GO:0005886">
    <property type="term" value="C:plasma membrane"/>
    <property type="evidence" value="ECO:0007669"/>
    <property type="project" value="UniProtKB-SubCell"/>
</dbReference>
<dbReference type="KEGG" id="agv:OJF2_65860"/>